<evidence type="ECO:0000313" key="2">
    <source>
        <dbReference type="EMBL" id="WOE74131.1"/>
    </source>
</evidence>
<dbReference type="KEGG" id="acoa:RB602_09720"/>
<gene>
    <name evidence="2" type="ORF">RB602_09720</name>
</gene>
<dbReference type="Pfam" id="PF04964">
    <property type="entry name" value="Flp_Fap"/>
    <property type="match status" value="1"/>
</dbReference>
<keyword evidence="3" id="KW-1185">Reference proteome</keyword>
<keyword evidence="1" id="KW-1133">Transmembrane helix</keyword>
<keyword evidence="1" id="KW-0812">Transmembrane</keyword>
<feature type="transmembrane region" description="Helical" evidence="1">
    <location>
        <begin position="20"/>
        <end position="39"/>
    </location>
</feature>
<protein>
    <submittedName>
        <fullName evidence="2">Flp family type IVb pilin</fullName>
    </submittedName>
</protein>
<sequence length="61" mass="6470">MIQIVSQLWYSRKGATAIEYGLVVGLIAVSAMVAIANVADTTSGMWDHVEDSVVSASAQEE</sequence>
<name>A0AA97F505_9SPHN</name>
<evidence type="ECO:0000256" key="1">
    <source>
        <dbReference type="SAM" id="Phobius"/>
    </source>
</evidence>
<dbReference type="InterPro" id="IPR007047">
    <property type="entry name" value="Flp_Fap"/>
</dbReference>
<accession>A0AA97F505</accession>
<dbReference type="EMBL" id="CP136594">
    <property type="protein sequence ID" value="WOE74131.1"/>
    <property type="molecule type" value="Genomic_DNA"/>
</dbReference>
<reference evidence="2 3" key="1">
    <citation type="submission" date="2023-10" db="EMBL/GenBank/DDBJ databases">
        <title>Complete genome sequence of a Sphingomonadaceae bacterium.</title>
        <authorList>
            <person name="Yan C."/>
        </authorList>
    </citation>
    <scope>NUCLEOTIDE SEQUENCE [LARGE SCALE GENOMIC DNA]</scope>
    <source>
        <strain evidence="2 3">SCSIO 66989</strain>
    </source>
</reference>
<dbReference type="Proteomes" id="UP001302429">
    <property type="component" value="Chromosome"/>
</dbReference>
<evidence type="ECO:0000313" key="3">
    <source>
        <dbReference type="Proteomes" id="UP001302429"/>
    </source>
</evidence>
<dbReference type="RefSeq" id="WP_317080363.1">
    <property type="nucleotide sequence ID" value="NZ_CP136594.1"/>
</dbReference>
<proteinExistence type="predicted"/>
<dbReference type="AlphaFoldDB" id="A0AA97F505"/>
<organism evidence="2 3">
    <name type="scientific">Alterisphingorhabdus coralli</name>
    <dbReference type="NCBI Taxonomy" id="3071408"/>
    <lineage>
        <taxon>Bacteria</taxon>
        <taxon>Pseudomonadati</taxon>
        <taxon>Pseudomonadota</taxon>
        <taxon>Alphaproteobacteria</taxon>
        <taxon>Sphingomonadales</taxon>
        <taxon>Sphingomonadaceae</taxon>
        <taxon>Alterisphingorhabdus (ex Yan et al. 2024)</taxon>
    </lineage>
</organism>
<keyword evidence="1" id="KW-0472">Membrane</keyword>